<protein>
    <submittedName>
        <fullName evidence="1">Uncharacterized protein</fullName>
    </submittedName>
</protein>
<evidence type="ECO:0000313" key="1">
    <source>
        <dbReference type="EMBL" id="MBU2664226.1"/>
    </source>
</evidence>
<dbReference type="EMBL" id="JAHKKG010000004">
    <property type="protein sequence ID" value="MBU2664226.1"/>
    <property type="molecule type" value="Genomic_DNA"/>
</dbReference>
<keyword evidence="2" id="KW-1185">Reference proteome</keyword>
<accession>A0ABS5YL83</accession>
<dbReference type="Proteomes" id="UP001519654">
    <property type="component" value="Unassembled WGS sequence"/>
</dbReference>
<sequence>MGHSISAVIVREPFDAGAAERWDVISAPLDAGLRLIHLSPEYIDYWRSRHGATADLDVPAAFPDEFPRAGFLSALAAAVTGREDPTFAVVLTEYFGGVGDQWACVFVAGRRQETDGTINDALRVLGVRAAGDADEFDTVGLGRHRTTPEYLSYYPDED</sequence>
<proteinExistence type="predicted"/>
<reference evidence="1 2" key="1">
    <citation type="submission" date="2021-06" db="EMBL/GenBank/DDBJ databases">
        <title>Actinoplanes lichenicola sp. nov., and Actinoplanes ovalisporus sp. nov., isolated from lichen in Thailand.</title>
        <authorList>
            <person name="Saeng-In P."/>
            <person name="Kanchanasin P."/>
            <person name="Yuki M."/>
            <person name="Kudo T."/>
            <person name="Ohkuma M."/>
            <person name="Phongsopitanun W."/>
            <person name="Tanasupawat S."/>
        </authorList>
    </citation>
    <scope>NUCLEOTIDE SEQUENCE [LARGE SCALE GENOMIC DNA]</scope>
    <source>
        <strain evidence="1 2">NBRC 110975</strain>
    </source>
</reference>
<organism evidence="1 2">
    <name type="scientific">Paractinoplanes bogorensis</name>
    <dbReference type="NCBI Taxonomy" id="1610840"/>
    <lineage>
        <taxon>Bacteria</taxon>
        <taxon>Bacillati</taxon>
        <taxon>Actinomycetota</taxon>
        <taxon>Actinomycetes</taxon>
        <taxon>Micromonosporales</taxon>
        <taxon>Micromonosporaceae</taxon>
        <taxon>Paractinoplanes</taxon>
    </lineage>
</organism>
<name>A0ABS5YL83_9ACTN</name>
<gene>
    <name evidence="1" type="ORF">KOI35_12055</name>
</gene>
<dbReference type="RefSeq" id="WP_215786670.1">
    <property type="nucleotide sequence ID" value="NZ_JAHKKG010000004.1"/>
</dbReference>
<comment type="caution">
    <text evidence="1">The sequence shown here is derived from an EMBL/GenBank/DDBJ whole genome shotgun (WGS) entry which is preliminary data.</text>
</comment>
<evidence type="ECO:0000313" key="2">
    <source>
        <dbReference type="Proteomes" id="UP001519654"/>
    </source>
</evidence>